<keyword evidence="3" id="KW-1185">Reference proteome</keyword>
<comment type="caution">
    <text evidence="2">The sequence shown here is derived from an EMBL/GenBank/DDBJ whole genome shotgun (WGS) entry which is preliminary data.</text>
</comment>
<evidence type="ECO:0000313" key="3">
    <source>
        <dbReference type="Proteomes" id="UP001151760"/>
    </source>
</evidence>
<proteinExistence type="predicted"/>
<evidence type="ECO:0000256" key="1">
    <source>
        <dbReference type="SAM" id="MobiDB-lite"/>
    </source>
</evidence>
<name>A0ABQ5GQD3_9ASTR</name>
<dbReference type="EMBL" id="BQNB010018683">
    <property type="protein sequence ID" value="GJT77107.1"/>
    <property type="molecule type" value="Genomic_DNA"/>
</dbReference>
<evidence type="ECO:0000313" key="2">
    <source>
        <dbReference type="EMBL" id="GJT77107.1"/>
    </source>
</evidence>
<organism evidence="2 3">
    <name type="scientific">Tanacetum coccineum</name>
    <dbReference type="NCBI Taxonomy" id="301880"/>
    <lineage>
        <taxon>Eukaryota</taxon>
        <taxon>Viridiplantae</taxon>
        <taxon>Streptophyta</taxon>
        <taxon>Embryophyta</taxon>
        <taxon>Tracheophyta</taxon>
        <taxon>Spermatophyta</taxon>
        <taxon>Magnoliopsida</taxon>
        <taxon>eudicotyledons</taxon>
        <taxon>Gunneridae</taxon>
        <taxon>Pentapetalae</taxon>
        <taxon>asterids</taxon>
        <taxon>campanulids</taxon>
        <taxon>Asterales</taxon>
        <taxon>Asteraceae</taxon>
        <taxon>Asteroideae</taxon>
        <taxon>Anthemideae</taxon>
        <taxon>Anthemidinae</taxon>
        <taxon>Tanacetum</taxon>
    </lineage>
</organism>
<feature type="region of interest" description="Disordered" evidence="1">
    <location>
        <begin position="394"/>
        <end position="454"/>
    </location>
</feature>
<sequence length="536" mass="60006">MVSERSDPQTEDKKALPLLNQIFVAASKDLLLLAKFSSSWIEEFRSNCKRVLDRKRGQGKVRLWKSISLGCKTPTESIEDGSMIISAIQAAVSRFSNNNECTVFLTRLKAVGIALNLTVASHTDDDTPLEKDGAVPAVDATPNLSRLSKKKELFNRLCQCEKDDWLSLHDWFWSSFMPPYERKYVDVKFGGKVTSSITIGRDEVVSGERMEEVNEEGNERRRESKDLASVTDDDRTPSKALKSTATSLTFMFVLLESMNTPKDGFDTVYGKTGNRGTKTVSFSSIFMDNTPKKTIQLSELSNEESVAGADVAIPLVAVDKWQPSRCDTCKIFDHIDDQCPKKVKIAAPTQESDDGFVEVTRMHGKGIQNGKPQHIDGVPLTKTQPNYLYRAVSKPVNVNDEASTSQPKENKEASSQPKSNANGKTSTSQPTENKEATSQSNAFSALEEDNGNPMYDLVDKARKKVEVPLKITPRKTSIWSGRKTYSPKRNVVFYPEKKVHYFDRDDMEFDDMGRAAEGWENENAYNDNGLWVSYGY</sequence>
<gene>
    <name evidence="2" type="ORF">Tco_1043832</name>
</gene>
<accession>A0ABQ5GQD3</accession>
<feature type="region of interest" description="Disordered" evidence="1">
    <location>
        <begin position="208"/>
        <end position="238"/>
    </location>
</feature>
<protein>
    <recommendedName>
        <fullName evidence="4">Zinc knuckle CX2CX4HX4C</fullName>
    </recommendedName>
</protein>
<dbReference type="Proteomes" id="UP001151760">
    <property type="component" value="Unassembled WGS sequence"/>
</dbReference>
<reference evidence="2" key="2">
    <citation type="submission" date="2022-01" db="EMBL/GenBank/DDBJ databases">
        <authorList>
            <person name="Yamashiro T."/>
            <person name="Shiraishi A."/>
            <person name="Satake H."/>
            <person name="Nakayama K."/>
        </authorList>
    </citation>
    <scope>NUCLEOTIDE SEQUENCE</scope>
</reference>
<evidence type="ECO:0008006" key="4">
    <source>
        <dbReference type="Google" id="ProtNLM"/>
    </source>
</evidence>
<reference evidence="2" key="1">
    <citation type="journal article" date="2022" name="Int. J. Mol. Sci.">
        <title>Draft Genome of Tanacetum Coccineum: Genomic Comparison of Closely Related Tanacetum-Family Plants.</title>
        <authorList>
            <person name="Yamashiro T."/>
            <person name="Shiraishi A."/>
            <person name="Nakayama K."/>
            <person name="Satake H."/>
        </authorList>
    </citation>
    <scope>NUCLEOTIDE SEQUENCE</scope>
</reference>
<feature type="compositionally biased region" description="Basic and acidic residues" evidence="1">
    <location>
        <begin position="208"/>
        <end position="237"/>
    </location>
</feature>
<feature type="compositionally biased region" description="Polar residues" evidence="1">
    <location>
        <begin position="400"/>
        <end position="443"/>
    </location>
</feature>